<dbReference type="InterPro" id="IPR036942">
    <property type="entry name" value="Beta-barrel_TonB_sf"/>
</dbReference>
<comment type="caution">
    <text evidence="15">The sequence shown here is derived from an EMBL/GenBank/DDBJ whole genome shotgun (WGS) entry which is preliminary data.</text>
</comment>
<feature type="non-terminal residue" evidence="15">
    <location>
        <position position="510"/>
    </location>
</feature>
<comment type="subcellular location">
    <subcellularLocation>
        <location evidence="1 10">Cell outer membrane</location>
        <topology evidence="1 10">Multi-pass membrane protein</topology>
    </subcellularLocation>
</comment>
<evidence type="ECO:0000256" key="1">
    <source>
        <dbReference type="ARBA" id="ARBA00004571"/>
    </source>
</evidence>
<dbReference type="Gene3D" id="2.40.170.20">
    <property type="entry name" value="TonB-dependent receptor, beta-barrel domain"/>
    <property type="match status" value="1"/>
</dbReference>
<proteinExistence type="inferred from homology"/>
<feature type="domain" description="TonB-dependent receptor-like beta-barrel" evidence="13">
    <location>
        <begin position="236"/>
        <end position="510"/>
    </location>
</feature>
<evidence type="ECO:0000256" key="5">
    <source>
        <dbReference type="ARBA" id="ARBA00022729"/>
    </source>
</evidence>
<feature type="signal peptide" evidence="12">
    <location>
        <begin position="1"/>
        <end position="23"/>
    </location>
</feature>
<evidence type="ECO:0000313" key="16">
    <source>
        <dbReference type="Proteomes" id="UP000757890"/>
    </source>
</evidence>
<dbReference type="GO" id="GO:0009279">
    <property type="term" value="C:cell outer membrane"/>
    <property type="evidence" value="ECO:0007669"/>
    <property type="project" value="UniProtKB-SubCell"/>
</dbReference>
<keyword evidence="4 10" id="KW-0812">Transmembrane</keyword>
<dbReference type="AlphaFoldDB" id="A0A930B9Z7"/>
<evidence type="ECO:0000256" key="10">
    <source>
        <dbReference type="PROSITE-ProRule" id="PRU01360"/>
    </source>
</evidence>
<dbReference type="Pfam" id="PF00593">
    <property type="entry name" value="TonB_dep_Rec_b-barrel"/>
    <property type="match status" value="1"/>
</dbReference>
<evidence type="ECO:0000256" key="3">
    <source>
        <dbReference type="ARBA" id="ARBA00022452"/>
    </source>
</evidence>
<name>A0A930B9Z7_9FIRM</name>
<dbReference type="InterPro" id="IPR039426">
    <property type="entry name" value="TonB-dep_rcpt-like"/>
</dbReference>
<evidence type="ECO:0000256" key="7">
    <source>
        <dbReference type="ARBA" id="ARBA00023136"/>
    </source>
</evidence>
<dbReference type="InterPro" id="IPR037066">
    <property type="entry name" value="Plug_dom_sf"/>
</dbReference>
<keyword evidence="9 10" id="KW-0998">Cell outer membrane</keyword>
<dbReference type="Pfam" id="PF07715">
    <property type="entry name" value="Plug"/>
    <property type="match status" value="1"/>
</dbReference>
<dbReference type="PANTHER" id="PTHR30069">
    <property type="entry name" value="TONB-DEPENDENT OUTER MEMBRANE RECEPTOR"/>
    <property type="match status" value="1"/>
</dbReference>
<keyword evidence="8 15" id="KW-0675">Receptor</keyword>
<dbReference type="Proteomes" id="UP000757890">
    <property type="component" value="Unassembled WGS sequence"/>
</dbReference>
<dbReference type="InterPro" id="IPR000531">
    <property type="entry name" value="Beta-barrel_TonB"/>
</dbReference>
<dbReference type="InterPro" id="IPR012910">
    <property type="entry name" value="Plug_dom"/>
</dbReference>
<dbReference type="GO" id="GO:0044718">
    <property type="term" value="P:siderophore transmembrane transport"/>
    <property type="evidence" value="ECO:0007669"/>
    <property type="project" value="TreeGrafter"/>
</dbReference>
<dbReference type="PANTHER" id="PTHR30069:SF29">
    <property type="entry name" value="HEMOGLOBIN AND HEMOGLOBIN-HAPTOGLOBIN-BINDING PROTEIN 1-RELATED"/>
    <property type="match status" value="1"/>
</dbReference>
<comment type="similarity">
    <text evidence="10 11">Belongs to the TonB-dependent receptor family.</text>
</comment>
<dbReference type="PROSITE" id="PS52016">
    <property type="entry name" value="TONB_DEPENDENT_REC_3"/>
    <property type="match status" value="1"/>
</dbReference>
<dbReference type="SUPFAM" id="SSF56935">
    <property type="entry name" value="Porins"/>
    <property type="match status" value="1"/>
</dbReference>
<sequence length="510" mass="56461">MKKRLLLASLSAAAFGGILSVSAADTPVYTLDQVVVTAARTEEKQIDTNASVSVVTSKQIAQKHFNDVSEALRAVPGVVLGNYSASGQNYSSNKVFINGSSNVVILVDGMRRNTNGVSGSAVNLGTLTDMASIERIEVLKGSASTLYGSDAQGGVINIITKKPKTDEVHTTIGAGFGNNSTEKYTIYNEGKAGNIFWTIDAGKHLQGAYKDGWGRKVISHLNAKHIDVKLGYDLGEGSDIVFNYSKYKSDYIRPDNGSNDTHDDYGTKDNDAISLQYTAKISSRLSNQFNIYRHRTNFNDNYNLNGASWPFNWDMGMRTSGISDQLTYTADNQTIIGGFDWYKDKITKYKNDASEGAHASNAAFYLQDKIDLTENWNITPGLRYDHHSNFGGHLSPSLSLGFKKNEKTNFYFNYKEFFVAPNLYQLNAAYYGNKNLDPEEGYTFEFGVNHEFDDTLSGTFNIFRQHAKNRIIYDFAASKYANTGNMNSMGFSVTLDKKLNKYWSAGIGYT</sequence>
<dbReference type="Gene3D" id="2.170.130.10">
    <property type="entry name" value="TonB-dependent receptor, plug domain"/>
    <property type="match status" value="1"/>
</dbReference>
<keyword evidence="3 10" id="KW-1134">Transmembrane beta strand</keyword>
<evidence type="ECO:0000256" key="4">
    <source>
        <dbReference type="ARBA" id="ARBA00022692"/>
    </source>
</evidence>
<organism evidence="15 16">
    <name type="scientific">Dialister invisus</name>
    <dbReference type="NCBI Taxonomy" id="218538"/>
    <lineage>
        <taxon>Bacteria</taxon>
        <taxon>Bacillati</taxon>
        <taxon>Bacillota</taxon>
        <taxon>Negativicutes</taxon>
        <taxon>Veillonellales</taxon>
        <taxon>Veillonellaceae</taxon>
        <taxon>Dialister</taxon>
    </lineage>
</organism>
<evidence type="ECO:0000259" key="14">
    <source>
        <dbReference type="Pfam" id="PF07715"/>
    </source>
</evidence>
<keyword evidence="2 10" id="KW-0813">Transport</keyword>
<dbReference type="CDD" id="cd01347">
    <property type="entry name" value="ligand_gated_channel"/>
    <property type="match status" value="1"/>
</dbReference>
<dbReference type="EMBL" id="JABZMK010000135">
    <property type="protein sequence ID" value="MBF1130236.1"/>
    <property type="molecule type" value="Genomic_DNA"/>
</dbReference>
<evidence type="ECO:0000256" key="12">
    <source>
        <dbReference type="SAM" id="SignalP"/>
    </source>
</evidence>
<reference evidence="15" key="1">
    <citation type="submission" date="2020-04" db="EMBL/GenBank/DDBJ databases">
        <title>Deep metagenomics examines the oral microbiome during advanced dental caries in children, revealing novel taxa and co-occurrences with host molecules.</title>
        <authorList>
            <person name="Baker J.L."/>
            <person name="Morton J.T."/>
            <person name="Dinis M."/>
            <person name="Alvarez R."/>
            <person name="Tran N.C."/>
            <person name="Knight R."/>
            <person name="Edlund A."/>
        </authorList>
    </citation>
    <scope>NUCLEOTIDE SEQUENCE</scope>
    <source>
        <strain evidence="15">JCVI_32_bin.14</strain>
    </source>
</reference>
<dbReference type="GO" id="GO:0015344">
    <property type="term" value="F:siderophore uptake transmembrane transporter activity"/>
    <property type="evidence" value="ECO:0007669"/>
    <property type="project" value="TreeGrafter"/>
</dbReference>
<keyword evidence="5 12" id="KW-0732">Signal</keyword>
<evidence type="ECO:0000256" key="6">
    <source>
        <dbReference type="ARBA" id="ARBA00023077"/>
    </source>
</evidence>
<evidence type="ECO:0000259" key="13">
    <source>
        <dbReference type="Pfam" id="PF00593"/>
    </source>
</evidence>
<accession>A0A930B9Z7</accession>
<feature type="chain" id="PRO_5038056148" evidence="12">
    <location>
        <begin position="24"/>
        <end position="510"/>
    </location>
</feature>
<gene>
    <name evidence="15" type="ORF">HXL70_09405</name>
</gene>
<evidence type="ECO:0000256" key="11">
    <source>
        <dbReference type="RuleBase" id="RU003357"/>
    </source>
</evidence>
<keyword evidence="6 11" id="KW-0798">TonB box</keyword>
<evidence type="ECO:0000256" key="9">
    <source>
        <dbReference type="ARBA" id="ARBA00023237"/>
    </source>
</evidence>
<feature type="domain" description="TonB-dependent receptor plug" evidence="14">
    <location>
        <begin position="45"/>
        <end position="155"/>
    </location>
</feature>
<evidence type="ECO:0000256" key="8">
    <source>
        <dbReference type="ARBA" id="ARBA00023170"/>
    </source>
</evidence>
<evidence type="ECO:0000313" key="15">
    <source>
        <dbReference type="EMBL" id="MBF1130236.1"/>
    </source>
</evidence>
<evidence type="ECO:0000256" key="2">
    <source>
        <dbReference type="ARBA" id="ARBA00022448"/>
    </source>
</evidence>
<protein>
    <submittedName>
        <fullName evidence="15">TonB-dependent receptor</fullName>
    </submittedName>
</protein>
<keyword evidence="7 10" id="KW-0472">Membrane</keyword>